<dbReference type="PANTHER" id="PTHR11931">
    <property type="entry name" value="PHOSPHOGLYCERATE MUTASE"/>
    <property type="match status" value="1"/>
</dbReference>
<comment type="similarity">
    <text evidence="1">Belongs to the phosphoglycerate mutase family. BPG-dependent PGAM subfamily.</text>
</comment>
<dbReference type="Pfam" id="PF00300">
    <property type="entry name" value="His_Phos_1"/>
    <property type="match status" value="1"/>
</dbReference>
<dbReference type="Gene3D" id="3.40.50.1240">
    <property type="entry name" value="Phosphoglycerate mutase-like"/>
    <property type="match status" value="1"/>
</dbReference>
<evidence type="ECO:0000313" key="6">
    <source>
        <dbReference type="Proteomes" id="UP000721415"/>
    </source>
</evidence>
<dbReference type="Proteomes" id="UP000721415">
    <property type="component" value="Unassembled WGS sequence"/>
</dbReference>
<evidence type="ECO:0000256" key="4">
    <source>
        <dbReference type="ARBA" id="ARBA00023235"/>
    </source>
</evidence>
<comment type="caution">
    <text evidence="5">The sequence shown here is derived from an EMBL/GenBank/DDBJ whole genome shotgun (WGS) entry which is preliminary data.</text>
</comment>
<dbReference type="InterPro" id="IPR029033">
    <property type="entry name" value="His_PPase_superfam"/>
</dbReference>
<keyword evidence="6" id="KW-1185">Reference proteome</keyword>
<evidence type="ECO:0000256" key="1">
    <source>
        <dbReference type="ARBA" id="ARBA00006717"/>
    </source>
</evidence>
<accession>A0ABS0LNV2</accession>
<proteinExistence type="inferred from homology"/>
<protein>
    <recommendedName>
        <fullName evidence="2">phosphoglycerate mutase (2,3-diphosphoglycerate-dependent)</fullName>
        <ecNumber evidence="2">5.4.2.11</ecNumber>
    </recommendedName>
</protein>
<organism evidence="5 6">
    <name type="scientific">Facklamia lactis</name>
    <dbReference type="NCBI Taxonomy" id="2749967"/>
    <lineage>
        <taxon>Bacteria</taxon>
        <taxon>Bacillati</taxon>
        <taxon>Bacillota</taxon>
        <taxon>Bacilli</taxon>
        <taxon>Lactobacillales</taxon>
        <taxon>Aerococcaceae</taxon>
        <taxon>Facklamia</taxon>
    </lineage>
</organism>
<dbReference type="InterPro" id="IPR013078">
    <property type="entry name" value="His_Pase_superF_clade-1"/>
</dbReference>
<evidence type="ECO:0000256" key="3">
    <source>
        <dbReference type="ARBA" id="ARBA00023152"/>
    </source>
</evidence>
<gene>
    <name evidence="5" type="ORF">HZY91_02960</name>
</gene>
<dbReference type="EC" id="5.4.2.11" evidence="2"/>
<keyword evidence="3" id="KW-0324">Glycolysis</keyword>
<name>A0ABS0LNV2_9LACT</name>
<keyword evidence="4" id="KW-0413">Isomerase</keyword>
<evidence type="ECO:0000256" key="2">
    <source>
        <dbReference type="ARBA" id="ARBA00012028"/>
    </source>
</evidence>
<reference evidence="5 6" key="1">
    <citation type="submission" date="2020-07" db="EMBL/GenBank/DDBJ databases">
        <title>Facklamia lactis sp. nov., isolated from raw milk.</title>
        <authorList>
            <person name="Doll E.V."/>
            <person name="Huptas C."/>
            <person name="Staib L."/>
            <person name="Wenning M."/>
            <person name="Scherer S."/>
        </authorList>
    </citation>
    <scope>NUCLEOTIDE SEQUENCE [LARGE SCALE GENOMIC DNA]</scope>
    <source>
        <strain evidence="5 6">DSM 111018</strain>
    </source>
</reference>
<sequence length="174" mass="20815">MQFVFVKSGLTLLNENHQIQGSYDLPLSEKGKELVFQYSNRLEPYQPTFIVTSMQRRSRETAEILINRNGWQEVEWFRDSRFNDRHFGFWEGKKVDDFLEFSKESIIQHIPGGEYHLNFLERIHKAMWSIQEKVIREHSVIVMVLDERVIKEILNFLNNDSSNGLNDHIVEFFY</sequence>
<evidence type="ECO:0000313" key="5">
    <source>
        <dbReference type="EMBL" id="MBG9985850.1"/>
    </source>
</evidence>
<dbReference type="SUPFAM" id="SSF53254">
    <property type="entry name" value="Phosphoglycerate mutase-like"/>
    <property type="match status" value="1"/>
</dbReference>
<dbReference type="RefSeq" id="WP_197114598.1">
    <property type="nucleotide sequence ID" value="NZ_JACBXQ010000002.1"/>
</dbReference>
<dbReference type="EMBL" id="JACBXQ010000002">
    <property type="protein sequence ID" value="MBG9985850.1"/>
    <property type="molecule type" value="Genomic_DNA"/>
</dbReference>
<dbReference type="InterPro" id="IPR005952">
    <property type="entry name" value="Phosphogly_mut1"/>
</dbReference>
<dbReference type="CDD" id="cd07067">
    <property type="entry name" value="HP_PGM_like"/>
    <property type="match status" value="1"/>
</dbReference>